<proteinExistence type="predicted"/>
<dbReference type="EMBL" id="BARV01012202">
    <property type="protein sequence ID" value="GAI02520.1"/>
    <property type="molecule type" value="Genomic_DNA"/>
</dbReference>
<dbReference type="AlphaFoldDB" id="X1LJH5"/>
<name>X1LJH5_9ZZZZ</name>
<sequence length="58" mass="6077">MQEGVPSVQQAFYLVPVSSKPENVPLLGQGQQVVYIPVAGSSPMVTTGGKPEDVPPLQ</sequence>
<feature type="non-terminal residue" evidence="1">
    <location>
        <position position="58"/>
    </location>
</feature>
<reference evidence="1" key="1">
    <citation type="journal article" date="2014" name="Front. Microbiol.">
        <title>High frequency of phylogenetically diverse reductive dehalogenase-homologous genes in deep subseafloor sedimentary metagenomes.</title>
        <authorList>
            <person name="Kawai M."/>
            <person name="Futagami T."/>
            <person name="Toyoda A."/>
            <person name="Takaki Y."/>
            <person name="Nishi S."/>
            <person name="Hori S."/>
            <person name="Arai W."/>
            <person name="Tsubouchi T."/>
            <person name="Morono Y."/>
            <person name="Uchiyama I."/>
            <person name="Ito T."/>
            <person name="Fujiyama A."/>
            <person name="Inagaki F."/>
            <person name="Takami H."/>
        </authorList>
    </citation>
    <scope>NUCLEOTIDE SEQUENCE</scope>
    <source>
        <strain evidence="1">Expedition CK06-06</strain>
    </source>
</reference>
<organism evidence="1">
    <name type="scientific">marine sediment metagenome</name>
    <dbReference type="NCBI Taxonomy" id="412755"/>
    <lineage>
        <taxon>unclassified sequences</taxon>
        <taxon>metagenomes</taxon>
        <taxon>ecological metagenomes</taxon>
    </lineage>
</organism>
<gene>
    <name evidence="1" type="ORF">S06H3_22723</name>
</gene>
<accession>X1LJH5</accession>
<evidence type="ECO:0000313" key="1">
    <source>
        <dbReference type="EMBL" id="GAI02520.1"/>
    </source>
</evidence>
<comment type="caution">
    <text evidence="1">The sequence shown here is derived from an EMBL/GenBank/DDBJ whole genome shotgun (WGS) entry which is preliminary data.</text>
</comment>
<protein>
    <submittedName>
        <fullName evidence="1">Uncharacterized protein</fullName>
    </submittedName>
</protein>